<feature type="domain" description="HNH Cas9-type" evidence="14">
    <location>
        <begin position="782"/>
        <end position="930"/>
    </location>
</feature>
<dbReference type="InterPro" id="IPR032237">
    <property type="entry name" value="Cas9_PI"/>
</dbReference>
<dbReference type="InterPro" id="IPR003615">
    <property type="entry name" value="HNH_nuc"/>
</dbReference>
<evidence type="ECO:0000256" key="11">
    <source>
        <dbReference type="ARBA" id="ARBA00023211"/>
    </source>
</evidence>
<dbReference type="Pfam" id="PF16595">
    <property type="entry name" value="Cas9_PI"/>
    <property type="match status" value="1"/>
</dbReference>
<keyword evidence="3 13" id="KW-0540">Nuclease</keyword>
<dbReference type="GO" id="GO:0003723">
    <property type="term" value="F:RNA binding"/>
    <property type="evidence" value="ECO:0007669"/>
    <property type="project" value="UniProtKB-UniRule"/>
</dbReference>
<dbReference type="Proteomes" id="UP000050969">
    <property type="component" value="Unassembled WGS sequence"/>
</dbReference>
<dbReference type="PATRIC" id="fig|1293598.4.peg.1898"/>
<evidence type="ECO:0000256" key="9">
    <source>
        <dbReference type="ARBA" id="ARBA00023118"/>
    </source>
</evidence>
<sequence>MVEHYAIGFDIGTGSTGFAGVDPNGKLVRMRGKNVYGVYRFKGGEAAADRRGFRTTRRRIKRRKWRLRFLKSFFEPYIAPIDPEFFLRQKYSADSPLDPKGIRADKGLLSDMSDQEFHAKYPTIYHLRYQLMHEKRQFDVREIYLAMHHIIKYRGHFLIEDGADNFDAKQIDFFDQFQRMAAVTAGLPELETLVVPDETQSDAFKRVLFDESQTKSDRQKVLASQLLDIQDNQSKAIKDFIAALTKAVVGMKANLATLTSTAIESTDKNDWTKPLGQLDDFLLKHEEDLDEDGYALIDAANQMYSAAVLAALVPEGMGFSEAMMARYAQHKKQLALYKQVIASLPDKTQRHELKDAYADYIEHAAQNPRDAFYKRVTKVLEGVDSADARTVMTAISHDEFLLKQRTLSNGKIPYQMQQHEFDAIIENQKAYYPWLATPNPVEADAKRLPYYLDELIGFRVPYYVGPMVTEKQSQFAWMIRKADGELTPWNFFDVVDREKTANRFIQRMQTTDKYILGEDVLPKHSILYQQFEVLNELNNIRVEKHPLTTEQKQFIYQRLFVDQQRKTITKKNLQDTLVAMGEFDKAPDIGGLAKEDVMMSSLATFADYSKILPEAISDPTRQNDIEDIIAWSTIFEDTQIFFDKLKTVDWLTTQQRKRLASIRYTGWGKLSKRLLQQIPTSKHTNVMAALWATSDNFMQILQDEQFQEGLYDANRLPEETLTPDEQVEKILDEAYLSPADKKGARKVIKVMNDIVRANHGVLPEQVFLESADDPQKNKRRSVSRSKQLEEKYRQAAQSFIDEAVKEELNAQIVNSAEFNDRLVLYFTQNGRDMYTGKRLDIENLGSYQIDHILPQSLVKDDSLDNRALTARDINAEMSNQFVSERFGLGPRAFWQQLKNNGLISGRKFRNLVMQRDEIDKYAPGFINRQLVETRQIIKTVEQIIHRLWPDIQIVTIKANLTHQVRSELGFPKVRELNDYHHAFDALLAARIGQYLLEHYAGLKPFFTYGEFKRGDTKKYGTTNFLRRLTKDNKDKKGELLPEVSDWIDSIDSIYNYKKIPVVWENTTNMSALFDQTIYPRPDRDTTKRKLIPTKLDKPTDIYGGYSSAKTAYMAVMRVQTKKGTEYPVFNIPVSIASQLNRITDQTMLKQQVKQFIINAEQSASKKKLYESGDVILSRVALGQRFTDKNYGEVFLISNMEVQNPQSLWLGRASQQRLTREPEGNEKPETSLADIYQQILKQVDRYFLAFNIRQQRQKLLGTLDQFTSLPVGRVNEQTRTDQNQRSIIARVMIVLGKGSREEKFPEFGLSALGRLVRTGGITLSEDAQIIYQSPTGLFERRVALKDL</sequence>
<evidence type="ECO:0000256" key="1">
    <source>
        <dbReference type="ARBA" id="ARBA00001946"/>
    </source>
</evidence>
<dbReference type="NCBIfam" id="TIGR01865">
    <property type="entry name" value="cas_Csn1"/>
    <property type="match status" value="1"/>
</dbReference>
<evidence type="ECO:0000256" key="8">
    <source>
        <dbReference type="ARBA" id="ARBA00022884"/>
    </source>
</evidence>
<keyword evidence="16" id="KW-1185">Reference proteome</keyword>
<dbReference type="STRING" id="1293598.IV56_GL001823"/>
<dbReference type="HAMAP" id="MF_01480">
    <property type="entry name" value="Cas9"/>
    <property type="match status" value="1"/>
</dbReference>
<dbReference type="InterPro" id="IPR055228">
    <property type="entry name" value="Cas9_RuvC"/>
</dbReference>
<comment type="similarity">
    <text evidence="13">Belongs to the CRISPR-associated Cas9 family.</text>
</comment>
<organism evidence="15 16">
    <name type="scientific">Lacticaseibacillus saniviri JCM 17471 = DSM 24301</name>
    <dbReference type="NCBI Taxonomy" id="1293598"/>
    <lineage>
        <taxon>Bacteria</taxon>
        <taxon>Bacillati</taxon>
        <taxon>Bacillota</taxon>
        <taxon>Bacilli</taxon>
        <taxon>Lactobacillales</taxon>
        <taxon>Lactobacillaceae</taxon>
        <taxon>Lacticaseibacillus</taxon>
    </lineage>
</organism>
<dbReference type="GO" id="GO:0004519">
    <property type="term" value="F:endonuclease activity"/>
    <property type="evidence" value="ECO:0007669"/>
    <property type="project" value="UniProtKB-UniRule"/>
</dbReference>
<dbReference type="EC" id="3.1.-.-" evidence="13"/>
<keyword evidence="5 13" id="KW-0255">Endonuclease</keyword>
<dbReference type="GO" id="GO:0043571">
    <property type="term" value="P:maintenance of CRISPR repeat elements"/>
    <property type="evidence" value="ECO:0007669"/>
    <property type="project" value="UniProtKB-UniRule"/>
</dbReference>
<evidence type="ECO:0000256" key="2">
    <source>
        <dbReference type="ARBA" id="ARBA00005244"/>
    </source>
</evidence>
<evidence type="ECO:0000256" key="13">
    <source>
        <dbReference type="HAMAP-Rule" id="MF_01480"/>
    </source>
</evidence>
<dbReference type="Pfam" id="PF13395">
    <property type="entry name" value="HNH_4"/>
    <property type="match status" value="1"/>
</dbReference>
<proteinExistence type="inferred from homology"/>
<dbReference type="GO" id="GO:0051607">
    <property type="term" value="P:defense response to virus"/>
    <property type="evidence" value="ECO:0007669"/>
    <property type="project" value="UniProtKB-UniRule"/>
</dbReference>
<keyword evidence="8 13" id="KW-0694">RNA-binding</keyword>
<feature type="active site" description="Proton acceptor for HNH nuclease domain" evidence="13">
    <location>
        <position position="851"/>
    </location>
</feature>
<comment type="cofactor">
    <cofactor evidence="1">
        <name>Mg(2+)</name>
        <dbReference type="ChEBI" id="CHEBI:18420"/>
    </cofactor>
</comment>
<dbReference type="GO" id="GO:0016787">
    <property type="term" value="F:hydrolase activity"/>
    <property type="evidence" value="ECO:0007669"/>
    <property type="project" value="UniProtKB-KW"/>
</dbReference>
<keyword evidence="7" id="KW-0460">Magnesium</keyword>
<evidence type="ECO:0000313" key="15">
    <source>
        <dbReference type="EMBL" id="KRO18027.1"/>
    </source>
</evidence>
<dbReference type="Pfam" id="PF16592">
    <property type="entry name" value="Cas9_REC"/>
    <property type="match status" value="1"/>
</dbReference>
<keyword evidence="4" id="KW-0479">Metal-binding</keyword>
<evidence type="ECO:0000256" key="7">
    <source>
        <dbReference type="ARBA" id="ARBA00022842"/>
    </source>
</evidence>
<dbReference type="GO" id="GO:0046872">
    <property type="term" value="F:metal ion binding"/>
    <property type="evidence" value="ECO:0007669"/>
    <property type="project" value="UniProtKB-UniRule"/>
</dbReference>
<comment type="caution">
    <text evidence="15">The sequence shown here is derived from an EMBL/GenBank/DDBJ whole genome shotgun (WGS) entry which is preliminary data.</text>
</comment>
<name>A0A0R2N0I6_9LACO</name>
<keyword evidence="6 13" id="KW-0378">Hydrolase</keyword>
<dbReference type="InterPro" id="IPR028629">
    <property type="entry name" value="Cas9"/>
</dbReference>
<keyword evidence="11" id="KW-0464">Manganese</keyword>
<dbReference type="PROSITE" id="PS51749">
    <property type="entry name" value="HNH_CAS9"/>
    <property type="match status" value="1"/>
</dbReference>
<accession>A0A0R2N0I6</accession>
<reference evidence="15 16" key="1">
    <citation type="journal article" date="2015" name="Genome Announc.">
        <title>Expanding the biotechnology potential of lactobacilli through comparative genomics of 213 strains and associated genera.</title>
        <authorList>
            <person name="Sun Z."/>
            <person name="Harris H.M."/>
            <person name="McCann A."/>
            <person name="Guo C."/>
            <person name="Argimon S."/>
            <person name="Zhang W."/>
            <person name="Yang X."/>
            <person name="Jeffery I.B."/>
            <person name="Cooney J.C."/>
            <person name="Kagawa T.F."/>
            <person name="Liu W."/>
            <person name="Song Y."/>
            <person name="Salvetti E."/>
            <person name="Wrobel A."/>
            <person name="Rasinkangas P."/>
            <person name="Parkhill J."/>
            <person name="Rea M.C."/>
            <person name="O'Sullivan O."/>
            <person name="Ritari J."/>
            <person name="Douillard F.P."/>
            <person name="Paul Ross R."/>
            <person name="Yang R."/>
            <person name="Briner A.E."/>
            <person name="Felis G.E."/>
            <person name="de Vos W.M."/>
            <person name="Barrangou R."/>
            <person name="Klaenhammer T.R."/>
            <person name="Caufield P.W."/>
            <person name="Cui Y."/>
            <person name="Zhang H."/>
            <person name="O'Toole P.W."/>
        </authorList>
    </citation>
    <scope>NUCLEOTIDE SEQUENCE [LARGE SCALE GENOMIC DNA]</scope>
    <source>
        <strain evidence="15 16">DSM 24301</strain>
    </source>
</reference>
<dbReference type="GO" id="GO:0003677">
    <property type="term" value="F:DNA binding"/>
    <property type="evidence" value="ECO:0007669"/>
    <property type="project" value="UniProtKB-UniRule"/>
</dbReference>
<evidence type="ECO:0000256" key="6">
    <source>
        <dbReference type="ARBA" id="ARBA00022801"/>
    </source>
</evidence>
<keyword evidence="10 13" id="KW-0238">DNA-binding</keyword>
<dbReference type="InterPro" id="IPR032240">
    <property type="entry name" value="Cas9_REC"/>
</dbReference>
<dbReference type="InterPro" id="IPR033114">
    <property type="entry name" value="HNH_CAS9"/>
</dbReference>
<dbReference type="RefSeq" id="WP_056992446.1">
    <property type="nucleotide sequence ID" value="NZ_JQCE01000006.1"/>
</dbReference>
<evidence type="ECO:0000259" key="14">
    <source>
        <dbReference type="PROSITE" id="PS51749"/>
    </source>
</evidence>
<evidence type="ECO:0000313" key="16">
    <source>
        <dbReference type="Proteomes" id="UP000050969"/>
    </source>
</evidence>
<feature type="active site" description="For RuvC-like nuclease domain" evidence="13">
    <location>
        <position position="10"/>
    </location>
</feature>
<protein>
    <recommendedName>
        <fullName evidence="13">CRISPR-associated endonuclease Cas9</fullName>
        <ecNumber evidence="13">3.1.-.-</ecNumber>
    </recommendedName>
</protein>
<evidence type="ECO:0000256" key="5">
    <source>
        <dbReference type="ARBA" id="ARBA00022759"/>
    </source>
</evidence>
<dbReference type="Pfam" id="PF22702">
    <property type="entry name" value="Cas9_RuvC"/>
    <property type="match status" value="1"/>
</dbReference>
<gene>
    <name evidence="13" type="primary">cas9</name>
    <name evidence="15" type="ORF">IV56_GL001823</name>
</gene>
<evidence type="ECO:0000256" key="3">
    <source>
        <dbReference type="ARBA" id="ARBA00022722"/>
    </source>
</evidence>
<evidence type="ECO:0000256" key="10">
    <source>
        <dbReference type="ARBA" id="ARBA00023125"/>
    </source>
</evidence>
<evidence type="ECO:0000256" key="12">
    <source>
        <dbReference type="ARBA" id="ARBA00046380"/>
    </source>
</evidence>
<comment type="function">
    <text evidence="13">CRISPR (clustered regularly interspaced short palindromic repeat) is an adaptive immune system that provides protection against mobile genetic elements (viruses, transposable elements and conjugative plasmids). CRISPR clusters contain spacers, sequences complementary to antecedent mobile elements, and target invading nucleic acids. CRISPR clusters are transcribed and processed into CRISPR RNA (crRNA). In type II CRISPR systems correct processing of pre-crRNA requires a trans-encoded small RNA (tracrRNA), endogenous ribonuclease 3 (rnc) and this protein. The tracrRNA serves as a guide for ribonuclease 3-aided processing of pre-crRNA. Subsequently Cas9/crRNA/tracrRNA endonucleolytically cleaves linear or circular dsDNA target complementary to the spacer; Cas9 is inactive in the absence of the 2 guide RNAs (gRNA). Cas9 recognizes the protospacer adjacent motif (PAM) in the CRISPR repeat sequences to help distinguish self versus nonself, as targets within the bacterial CRISPR locus do not have PAMs. PAM recognition is also required for catalytic activity.</text>
</comment>
<comment type="caution">
    <text evidence="13">Lacks conserved residue(s) required for the propagation of feature annotation.</text>
</comment>
<dbReference type="Pfam" id="PF16593">
    <property type="entry name" value="Cas9-BH"/>
    <property type="match status" value="1"/>
</dbReference>
<keyword evidence="9 13" id="KW-0051">Antiviral defense</keyword>
<comment type="domain">
    <text evidence="13">Has 2 endonuclease domains. The discontinuous RuvC-like domain cleaves the target DNA noncomplementary to crRNA while the HNH nuclease domain cleaves the target DNA complementary to crRNA.</text>
</comment>
<dbReference type="InterPro" id="IPR032239">
    <property type="entry name" value="Cas9-BH"/>
</dbReference>
<dbReference type="EMBL" id="JQCE01000006">
    <property type="protein sequence ID" value="KRO18027.1"/>
    <property type="molecule type" value="Genomic_DNA"/>
</dbReference>
<comment type="subunit">
    <text evidence="12 13">Monomer. Binds crRNA and tracrRNA.</text>
</comment>
<comment type="similarity">
    <text evidence="2">Belongs to the CRISPR-associated protein Cas9 family. Subtype II-A subfamily.</text>
</comment>
<evidence type="ECO:0000256" key="4">
    <source>
        <dbReference type="ARBA" id="ARBA00022723"/>
    </source>
</evidence>